<accession>A0A3R9ZKR7</accession>
<dbReference type="EMBL" id="RXFM01000011">
    <property type="protein sequence ID" value="RST70851.1"/>
    <property type="molecule type" value="Genomic_DNA"/>
</dbReference>
<dbReference type="HAMAP" id="MF_01161">
    <property type="entry name" value="tRNA_Ile_lys_synt"/>
    <property type="match status" value="1"/>
</dbReference>
<evidence type="ECO:0000256" key="4">
    <source>
        <dbReference type="ARBA" id="ARBA00022840"/>
    </source>
</evidence>
<name>A0A3R9ZKR7_9RICK</name>
<dbReference type="InterPro" id="IPR012795">
    <property type="entry name" value="tRNA_Ile_lys_synt_N"/>
</dbReference>
<evidence type="ECO:0000313" key="9">
    <source>
        <dbReference type="Proteomes" id="UP000279470"/>
    </source>
</evidence>
<dbReference type="InterPro" id="IPR014729">
    <property type="entry name" value="Rossmann-like_a/b/a_fold"/>
</dbReference>
<feature type="domain" description="tRNA(Ile)-lysidine/2-thiocytidine synthase N-terminal" evidence="7">
    <location>
        <begin position="24"/>
        <end position="202"/>
    </location>
</feature>
<reference evidence="9" key="1">
    <citation type="submission" date="2018-11" db="EMBL/GenBank/DDBJ databases">
        <title>Phylogenetic, genomic, and biogeographic characterization of a novel and ubiquitous marine invertebrate-associated Rickettsiales parasite, Candidatus Marinoinvertebrata rohwerii, gen. nov., sp. nov.</title>
        <authorList>
            <person name="Klinges J.G."/>
            <person name="Rosales S.M."/>
            <person name="Mcminds R."/>
            <person name="Shaver E.C."/>
            <person name="Shantz A."/>
            <person name="Peters E.C."/>
            <person name="Burkepile D.E."/>
            <person name="Silliman B.R."/>
            <person name="Vega Thurber R.L."/>
        </authorList>
    </citation>
    <scope>NUCLEOTIDE SEQUENCE [LARGE SCALE GENOMIC DNA]</scope>
    <source>
        <strain evidence="9">a_cerv_44</strain>
    </source>
</reference>
<dbReference type="Proteomes" id="UP000279470">
    <property type="component" value="Unassembled WGS sequence"/>
</dbReference>
<dbReference type="EC" id="6.3.4.19" evidence="6"/>
<dbReference type="Pfam" id="PF01171">
    <property type="entry name" value="ATP_bind_3"/>
    <property type="match status" value="1"/>
</dbReference>
<gene>
    <name evidence="6 8" type="primary">tilS</name>
    <name evidence="8" type="ORF">EIC27_01340</name>
</gene>
<comment type="subcellular location">
    <subcellularLocation>
        <location evidence="6">Cytoplasm</location>
    </subcellularLocation>
</comment>
<comment type="catalytic activity">
    <reaction evidence="5 6">
        <text>cytidine(34) in tRNA(Ile2) + L-lysine + ATP = lysidine(34) in tRNA(Ile2) + AMP + diphosphate + H(+)</text>
        <dbReference type="Rhea" id="RHEA:43744"/>
        <dbReference type="Rhea" id="RHEA-COMP:10625"/>
        <dbReference type="Rhea" id="RHEA-COMP:10670"/>
        <dbReference type="ChEBI" id="CHEBI:15378"/>
        <dbReference type="ChEBI" id="CHEBI:30616"/>
        <dbReference type="ChEBI" id="CHEBI:32551"/>
        <dbReference type="ChEBI" id="CHEBI:33019"/>
        <dbReference type="ChEBI" id="CHEBI:82748"/>
        <dbReference type="ChEBI" id="CHEBI:83665"/>
        <dbReference type="ChEBI" id="CHEBI:456215"/>
        <dbReference type="EC" id="6.3.4.19"/>
    </reaction>
</comment>
<evidence type="ECO:0000259" key="7">
    <source>
        <dbReference type="Pfam" id="PF01171"/>
    </source>
</evidence>
<dbReference type="GO" id="GO:0006400">
    <property type="term" value="P:tRNA modification"/>
    <property type="evidence" value="ECO:0007669"/>
    <property type="project" value="UniProtKB-UniRule"/>
</dbReference>
<evidence type="ECO:0000256" key="3">
    <source>
        <dbReference type="ARBA" id="ARBA00022741"/>
    </source>
</evidence>
<comment type="caution">
    <text evidence="8">The sequence shown here is derived from an EMBL/GenBank/DDBJ whole genome shotgun (WGS) entry which is preliminary data.</text>
</comment>
<organism evidence="8 9">
    <name type="scientific">Candidatus Aquarickettsia rohweri</name>
    <dbReference type="NCBI Taxonomy" id="2602574"/>
    <lineage>
        <taxon>Bacteria</taxon>
        <taxon>Pseudomonadati</taxon>
        <taxon>Pseudomonadota</taxon>
        <taxon>Alphaproteobacteria</taxon>
        <taxon>Rickettsiales</taxon>
        <taxon>Candidatus Midichloriaceae</taxon>
        <taxon>Candidatus Aquarickettsia</taxon>
    </lineage>
</organism>
<keyword evidence="9" id="KW-1185">Reference proteome</keyword>
<dbReference type="GO" id="GO:0032267">
    <property type="term" value="F:tRNA(Ile)-lysidine synthase activity"/>
    <property type="evidence" value="ECO:0007669"/>
    <property type="project" value="UniProtKB-EC"/>
</dbReference>
<comment type="domain">
    <text evidence="6">The N-terminal region contains the highly conserved SGGXDS motif, predicted to be a P-loop motif involved in ATP binding.</text>
</comment>
<dbReference type="PANTHER" id="PTHR43033">
    <property type="entry name" value="TRNA(ILE)-LYSIDINE SYNTHASE-RELATED"/>
    <property type="match status" value="1"/>
</dbReference>
<dbReference type="AlphaFoldDB" id="A0A3R9ZKR7"/>
<dbReference type="RefSeq" id="WP_126044364.1">
    <property type="nucleotide sequence ID" value="NZ_RXFM01000011.1"/>
</dbReference>
<dbReference type="Gene3D" id="3.40.50.620">
    <property type="entry name" value="HUPs"/>
    <property type="match status" value="1"/>
</dbReference>
<comment type="similarity">
    <text evidence="6">Belongs to the tRNA(Ile)-lysidine synthase family.</text>
</comment>
<evidence type="ECO:0000256" key="6">
    <source>
        <dbReference type="HAMAP-Rule" id="MF_01161"/>
    </source>
</evidence>
<keyword evidence="1 6" id="KW-0436">Ligase</keyword>
<keyword evidence="6" id="KW-0963">Cytoplasm</keyword>
<sequence length="432" mass="50739">MELNFHNFEQHLVKNFCISKLKTVAIAVSGGVDSMCLAFLLNKICKRNNIIFTAITVDHKLRKDSTFEANEVARYLKNQHINHVILTWQHEIIKSDIQNKARQARYKLICDYCKNHNIENLFVAHTYDDQAETVLLRILRGSGIDGISGIEFKTKINEINVIRPFLQFRKSQILSFMKDQNIFWLEDKSNKEVKFDRVKVRNLISECDKDFKFTQRLNLLSENARRARNFFESYLKEIFEKYCTIGDLGFISISKTNFIDQHEEIKLRLINYIIKSVKNDFNHYPIRIEQLKYISGNLNNLDQQKFTINGCIILLNQGVIYFYKEPKFIESTKILKKGKNIWDGRYIIETDSENLEICKLTKDKWSKIIPKNYTHSVPGDMIFSTPIIFSKSKNLYILPLSNIIYSLNNNNSHNLQITVTHILSETCFEINY</sequence>
<dbReference type="GO" id="GO:0005524">
    <property type="term" value="F:ATP binding"/>
    <property type="evidence" value="ECO:0007669"/>
    <property type="project" value="UniProtKB-UniRule"/>
</dbReference>
<evidence type="ECO:0000313" key="8">
    <source>
        <dbReference type="EMBL" id="RST70851.1"/>
    </source>
</evidence>
<evidence type="ECO:0000256" key="2">
    <source>
        <dbReference type="ARBA" id="ARBA00022694"/>
    </source>
</evidence>
<evidence type="ECO:0000256" key="1">
    <source>
        <dbReference type="ARBA" id="ARBA00022598"/>
    </source>
</evidence>
<comment type="function">
    <text evidence="6">Ligates lysine onto the cytidine present at position 34 of the AUA codon-specific tRNA(Ile) that contains the anticodon CAU, in an ATP-dependent manner. Cytidine is converted to lysidine, thus changing the amino acid specificity of the tRNA from methionine to isoleucine.</text>
</comment>
<dbReference type="InterPro" id="IPR011063">
    <property type="entry name" value="TilS/TtcA_N"/>
</dbReference>
<proteinExistence type="inferred from homology"/>
<dbReference type="InterPro" id="IPR012094">
    <property type="entry name" value="tRNA_Ile_lys_synt"/>
</dbReference>
<dbReference type="OrthoDB" id="9807403at2"/>
<evidence type="ECO:0000256" key="5">
    <source>
        <dbReference type="ARBA" id="ARBA00048539"/>
    </source>
</evidence>
<keyword evidence="3 6" id="KW-0547">Nucleotide-binding</keyword>
<protein>
    <recommendedName>
        <fullName evidence="6">tRNA(Ile)-lysidine synthase</fullName>
        <ecNumber evidence="6">6.3.4.19</ecNumber>
    </recommendedName>
    <alternativeName>
        <fullName evidence="6">tRNA(Ile)-2-lysyl-cytidine synthase</fullName>
    </alternativeName>
    <alternativeName>
        <fullName evidence="6">tRNA(Ile)-lysidine synthetase</fullName>
    </alternativeName>
</protein>
<dbReference type="NCBIfam" id="TIGR02432">
    <property type="entry name" value="lysidine_TilS_N"/>
    <property type="match status" value="1"/>
</dbReference>
<keyword evidence="2 6" id="KW-0819">tRNA processing</keyword>
<dbReference type="PANTHER" id="PTHR43033:SF1">
    <property type="entry name" value="TRNA(ILE)-LYSIDINE SYNTHASE-RELATED"/>
    <property type="match status" value="1"/>
</dbReference>
<dbReference type="SUPFAM" id="SSF52402">
    <property type="entry name" value="Adenine nucleotide alpha hydrolases-like"/>
    <property type="match status" value="1"/>
</dbReference>
<dbReference type="GO" id="GO:0005737">
    <property type="term" value="C:cytoplasm"/>
    <property type="evidence" value="ECO:0007669"/>
    <property type="project" value="UniProtKB-SubCell"/>
</dbReference>
<dbReference type="CDD" id="cd01992">
    <property type="entry name" value="TilS_N"/>
    <property type="match status" value="1"/>
</dbReference>
<feature type="binding site" evidence="6">
    <location>
        <begin position="29"/>
        <end position="34"/>
    </location>
    <ligand>
        <name>ATP</name>
        <dbReference type="ChEBI" id="CHEBI:30616"/>
    </ligand>
</feature>
<keyword evidence="4 6" id="KW-0067">ATP-binding</keyword>